<organism evidence="3">
    <name type="scientific">Alexandrium monilatum</name>
    <dbReference type="NCBI Taxonomy" id="311494"/>
    <lineage>
        <taxon>Eukaryota</taxon>
        <taxon>Sar</taxon>
        <taxon>Alveolata</taxon>
        <taxon>Dinophyceae</taxon>
        <taxon>Gonyaulacales</taxon>
        <taxon>Pyrocystaceae</taxon>
        <taxon>Alexandrium</taxon>
    </lineage>
</organism>
<evidence type="ECO:0000256" key="1">
    <source>
        <dbReference type="SAM" id="Coils"/>
    </source>
</evidence>
<reference evidence="3" key="1">
    <citation type="submission" date="2021-01" db="EMBL/GenBank/DDBJ databases">
        <authorList>
            <person name="Corre E."/>
            <person name="Pelletier E."/>
            <person name="Niang G."/>
            <person name="Scheremetjew M."/>
            <person name="Finn R."/>
            <person name="Kale V."/>
            <person name="Holt S."/>
            <person name="Cochrane G."/>
            <person name="Meng A."/>
            <person name="Brown T."/>
            <person name="Cohen L."/>
        </authorList>
    </citation>
    <scope>NUCLEOTIDE SEQUENCE</scope>
    <source>
        <strain evidence="3">CCMP3105</strain>
    </source>
</reference>
<gene>
    <name evidence="3" type="ORF">AMON00008_LOCUS28107</name>
</gene>
<feature type="region of interest" description="Disordered" evidence="2">
    <location>
        <begin position="391"/>
        <end position="437"/>
    </location>
</feature>
<feature type="coiled-coil region" evidence="1">
    <location>
        <begin position="89"/>
        <end position="116"/>
    </location>
</feature>
<name>A0A7S4QZV4_9DINO</name>
<proteinExistence type="predicted"/>
<dbReference type="EMBL" id="HBNR01040563">
    <property type="protein sequence ID" value="CAE4599064.1"/>
    <property type="molecule type" value="Transcribed_RNA"/>
</dbReference>
<feature type="region of interest" description="Disordered" evidence="2">
    <location>
        <begin position="240"/>
        <end position="263"/>
    </location>
</feature>
<feature type="compositionally biased region" description="Low complexity" evidence="2">
    <location>
        <begin position="391"/>
        <end position="405"/>
    </location>
</feature>
<dbReference type="AlphaFoldDB" id="A0A7S4QZV4"/>
<feature type="compositionally biased region" description="Low complexity" evidence="2">
    <location>
        <begin position="244"/>
        <end position="261"/>
    </location>
</feature>
<sequence>MAACGVLEPEPPEEAQIMGQLTAHLEARLQRAVCAVTAHLETSVERRVREAHDGIAARIEDVAAAHVDRARADLAAAASRGPSSPGGEAQAAELAVARVRSECEAMQKRQDDLEAIVTRIATSTARDSAAARAEVAAELRSLGGGIRLALDRVEAELALVKRAAEEDRAAMAAGSQRVLEMVRGELAGELEDFSAWIARELETLHSRIAATSASSSGALLEPPRAWAPRQSSLRLLEPCPPQRAAASDAGSPGGADCASSGRGDGEAAEAAVAASAPCDCIEEILADDGGSPAREGLVDGRAGAGAPLSLVDAREEVDAQSECRGGGFCEGDVLLTEWGGGGFCEDIHVKPLPLHLSDVETTLPHTDSCADSQVGVSLISPDGRWRDWQAAAGSGQPLAAAGAPPRHSLPTPPLALDRLGGSRASGPVPRRSCPPVPHTGGGAVASLAGWLAEPACSPGSHPAPSRDLIRAAARELVSAAQGDELRPQLQPQQLDQAKIEVVVHDHDGDACRLGRASARLPLVHAEGDTSGVHGCTGAA</sequence>
<keyword evidence="1" id="KW-0175">Coiled coil</keyword>
<protein>
    <submittedName>
        <fullName evidence="3">Uncharacterized protein</fullName>
    </submittedName>
</protein>
<accession>A0A7S4QZV4</accession>
<evidence type="ECO:0000313" key="3">
    <source>
        <dbReference type="EMBL" id="CAE4599064.1"/>
    </source>
</evidence>
<evidence type="ECO:0000256" key="2">
    <source>
        <dbReference type="SAM" id="MobiDB-lite"/>
    </source>
</evidence>